<reference evidence="3 4" key="1">
    <citation type="submission" date="2020-08" db="EMBL/GenBank/DDBJ databases">
        <title>Genomic Encyclopedia of Type Strains, Phase IV (KMG-IV): sequencing the most valuable type-strain genomes for metagenomic binning, comparative biology and taxonomic classification.</title>
        <authorList>
            <person name="Goeker M."/>
        </authorList>
    </citation>
    <scope>NUCLEOTIDE SEQUENCE [LARGE SCALE GENOMIC DNA]</scope>
    <source>
        <strain evidence="3 4">DSM 21319</strain>
    </source>
</reference>
<dbReference type="InterPro" id="IPR025263">
    <property type="entry name" value="YhdP_central"/>
</dbReference>
<evidence type="ECO:0000313" key="4">
    <source>
        <dbReference type="Proteomes" id="UP000535406"/>
    </source>
</evidence>
<keyword evidence="4" id="KW-1185">Reference proteome</keyword>
<evidence type="ECO:0000259" key="2">
    <source>
        <dbReference type="Pfam" id="PF13116"/>
    </source>
</evidence>
<dbReference type="AlphaFoldDB" id="A0A7W7YST7"/>
<dbReference type="Pfam" id="PF13116">
    <property type="entry name" value="YhdP"/>
    <property type="match status" value="1"/>
</dbReference>
<organism evidence="3 4">
    <name type="scientific">Shinella fusca</name>
    <dbReference type="NCBI Taxonomy" id="544480"/>
    <lineage>
        <taxon>Bacteria</taxon>
        <taxon>Pseudomonadati</taxon>
        <taxon>Pseudomonadota</taxon>
        <taxon>Alphaproteobacteria</taxon>
        <taxon>Hyphomicrobiales</taxon>
        <taxon>Rhizobiaceae</taxon>
        <taxon>Shinella</taxon>
    </lineage>
</organism>
<feature type="transmembrane region" description="Helical" evidence="1">
    <location>
        <begin position="43"/>
        <end position="66"/>
    </location>
</feature>
<sequence>MGEIRGEKVVFRRKDIVPLHELPSAQAHEPIVLHAVDASRFGIFWRIVAATVALVLFLGAGIVGLVETGIFDSTLNARAVTALNQALGPRYRASVDHTVLRLAGFSGFALKAENARIIEVASEKELATTASVGIVLDPFALVSGRIAVSRLDVDGVTFNAALLPKSKPLDLSAVRISDVPDYLSTAFERLDGLDRLVDANRMQAVTLSDLGATFAGPGGKPVTLAIANLKFSHTGDGVMSIEGAFTLDGNEGEIDLTARTGGGIAHTIDGEVRNIALGNFFLSHTAEGEVHAGLDTSADIAVHARREADGTAPQLALDVKLAAGAVYGDGIAAELRPSSLKATYNFAKGTIELASSDASVGQSQFPFTGGLIDLDRVSDKRDPGFAIDLVFRDAISHPVDSSEAPIRFDAKVSGYYLPKARRLAFEEMAVSSEKGNVAGSLAMRFGDREPEVSFVMIASELQSAAVKQFWPFWMGRTARNWVIKNIYGGTVTNGRIEFYLAEGRPREPGVPMHLNADELKIDFDIEGARMNVAGDIPPLRDTSGKFHLRGPRTEIEIAGGTAYFPSGRSVGLTGGTFVLPDNYARPLMADMDINVEGDADAVAELVTYKPIRALPATGFVPEDFSGLVKAKVKAHFGVISAHNPPPPEWTAALTFDDVDVHKPVTGHAVSGLHGVLTIDPKQADLDARANIDGVPLNIELVEPVDKSAGARRRTILSGTLGNNDRRKLMPGLEDVLEGEIAIRQEQEGDGPRIVEADLSGAAVSIPWIGWTKGAGIGGKVTLTAETKDGITRISDFRFTGDGFNAAGDLVLRGAALDSANFSTVKLSADDRFRLKVERSKSGYAVTADGEAADVRQVLARLKTASGGKGAGNDAKQDISVAAAFSRVTGFNGENLSSVKFRYGTSMGRISALDLSAVTASGAPVVGQLLTGGQSDIIQLTSGDAGSIARFADIYRHMRGGLLNVRLREGGNNGWIGSVDIRNFALVGEERLRSLVSTPTGEGGRSLNDAVRREIDVSAVKFSRGFAQVRAGGGSLQVDNGVVRGEMVGATFQGTVRDASGQTDMTGTFMPAYGLNRLFAELPLIGILLGNGNDRGLIGITFKLSGAFDKPNLTINPLSIIAPGVFRNIFEFQ</sequence>
<accession>A0A7W7YST7</accession>
<dbReference type="RefSeq" id="WP_184141455.1">
    <property type="nucleotide sequence ID" value="NZ_JACHIK010000003.1"/>
</dbReference>
<dbReference type="Proteomes" id="UP000535406">
    <property type="component" value="Unassembled WGS sequence"/>
</dbReference>
<evidence type="ECO:0000256" key="1">
    <source>
        <dbReference type="SAM" id="Phobius"/>
    </source>
</evidence>
<keyword evidence="1" id="KW-0472">Membrane</keyword>
<evidence type="ECO:0000313" key="3">
    <source>
        <dbReference type="EMBL" id="MBB5041594.1"/>
    </source>
</evidence>
<name>A0A7W7YST7_9HYPH</name>
<comment type="caution">
    <text evidence="3">The sequence shown here is derived from an EMBL/GenBank/DDBJ whole genome shotgun (WGS) entry which is preliminary data.</text>
</comment>
<keyword evidence="1" id="KW-1133">Transmembrane helix</keyword>
<keyword evidence="1" id="KW-0812">Transmembrane</keyword>
<proteinExistence type="predicted"/>
<gene>
    <name evidence="3" type="ORF">HNQ66_000977</name>
</gene>
<feature type="domain" description="YhdP central" evidence="2">
    <location>
        <begin position="403"/>
        <end position="881"/>
    </location>
</feature>
<protein>
    <recommendedName>
        <fullName evidence="2">YhdP central domain-containing protein</fullName>
    </recommendedName>
</protein>
<dbReference type="EMBL" id="JACHIK010000003">
    <property type="protein sequence ID" value="MBB5041594.1"/>
    <property type="molecule type" value="Genomic_DNA"/>
</dbReference>